<protein>
    <submittedName>
        <fullName evidence="3">NifU-like domain</fullName>
    </submittedName>
</protein>
<reference evidence="3 4" key="1">
    <citation type="journal article" date="2014" name="Genome Announc.">
        <title>Draft Genome Sequences of Marine Flavobacterium Nonlabens Strains NR17, NR24, NR27, NR32, NR33, and Ara13.</title>
        <authorList>
            <person name="Nakanishi M."/>
            <person name="Meirelles P."/>
            <person name="Suzuki R."/>
            <person name="Takatani N."/>
            <person name="Mino S."/>
            <person name="Suda W."/>
            <person name="Oshima K."/>
            <person name="Hattori M."/>
            <person name="Ohkuma M."/>
            <person name="Hosokawa M."/>
            <person name="Miyashita K."/>
            <person name="Thompson F.L."/>
            <person name="Niwa A."/>
            <person name="Sawabe T."/>
            <person name="Sawabe T."/>
        </authorList>
    </citation>
    <scope>NUCLEOTIDE SEQUENCE [LARGE SCALE GENOMIC DNA]</scope>
    <source>
        <strain evidence="4">JCM19296</strain>
    </source>
</reference>
<proteinExistence type="inferred from homology"/>
<dbReference type="PANTHER" id="PTHR11178">
    <property type="entry name" value="IRON-SULFUR CLUSTER SCAFFOLD PROTEIN NFU-RELATED"/>
    <property type="match status" value="1"/>
</dbReference>
<gene>
    <name evidence="3" type="ORF">JCM19296_92</name>
</gene>
<dbReference type="InterPro" id="IPR001075">
    <property type="entry name" value="NIF_FeS_clus_asmbl_NifU_C"/>
</dbReference>
<dbReference type="InterPro" id="IPR014824">
    <property type="entry name" value="Nfu/NifU_N"/>
</dbReference>
<feature type="domain" description="Scaffold protein Nfu/NifU N-terminal" evidence="2">
    <location>
        <begin position="122"/>
        <end position="207"/>
    </location>
</feature>
<dbReference type="GO" id="GO:0005506">
    <property type="term" value="F:iron ion binding"/>
    <property type="evidence" value="ECO:0007669"/>
    <property type="project" value="InterPro"/>
</dbReference>
<dbReference type="PANTHER" id="PTHR11178:SF1">
    <property type="entry name" value="NFU1 IRON-SULFUR CLUSTER SCAFFOLD HOMOLOG, MITOCHONDRIAL"/>
    <property type="match status" value="1"/>
</dbReference>
<dbReference type="GO" id="GO:0016226">
    <property type="term" value="P:iron-sulfur cluster assembly"/>
    <property type="evidence" value="ECO:0007669"/>
    <property type="project" value="InterPro"/>
</dbReference>
<feature type="domain" description="Scaffold protein Nfu/NifU N-terminal" evidence="2">
    <location>
        <begin position="19"/>
        <end position="105"/>
    </location>
</feature>
<dbReference type="Gene3D" id="3.30.300.130">
    <property type="entry name" value="Fe-S cluster assembly (FSCA)"/>
    <property type="match status" value="1"/>
</dbReference>
<dbReference type="GO" id="GO:0051536">
    <property type="term" value="F:iron-sulfur cluster binding"/>
    <property type="evidence" value="ECO:0007669"/>
    <property type="project" value="InterPro"/>
</dbReference>
<dbReference type="SUPFAM" id="SSF117916">
    <property type="entry name" value="Fe-S cluster assembly (FSCA) domain-like"/>
    <property type="match status" value="1"/>
</dbReference>
<dbReference type="EMBL" id="BBLG01000001">
    <property type="protein sequence ID" value="GAK74514.1"/>
    <property type="molecule type" value="Genomic_DNA"/>
</dbReference>
<evidence type="ECO:0000259" key="2">
    <source>
        <dbReference type="SMART" id="SM00932"/>
    </source>
</evidence>
<comment type="similarity">
    <text evidence="1">Belongs to the NifU family.</text>
</comment>
<dbReference type="Pfam" id="PF08712">
    <property type="entry name" value="Nfu_N"/>
    <property type="match status" value="2"/>
</dbReference>
<evidence type="ECO:0000313" key="4">
    <source>
        <dbReference type="Proteomes" id="UP000028980"/>
    </source>
</evidence>
<comment type="caution">
    <text evidence="3">The sequence shown here is derived from an EMBL/GenBank/DDBJ whole genome shotgun (WGS) entry which is preliminary data.</text>
</comment>
<organism evidence="3 4">
    <name type="scientific">Nonlabens ulvanivorans</name>
    <name type="common">Persicivirga ulvanivorans</name>
    <dbReference type="NCBI Taxonomy" id="906888"/>
    <lineage>
        <taxon>Bacteria</taxon>
        <taxon>Pseudomonadati</taxon>
        <taxon>Bacteroidota</taxon>
        <taxon>Flavobacteriia</taxon>
        <taxon>Flavobacteriales</taxon>
        <taxon>Flavobacteriaceae</taxon>
        <taxon>Nonlabens</taxon>
    </lineage>
</organism>
<evidence type="ECO:0000313" key="3">
    <source>
        <dbReference type="EMBL" id="GAK74514.1"/>
    </source>
</evidence>
<dbReference type="InterPro" id="IPR036498">
    <property type="entry name" value="Nfu/NifU_N_sf"/>
</dbReference>
<evidence type="ECO:0000256" key="1">
    <source>
        <dbReference type="ARBA" id="ARBA00006420"/>
    </source>
</evidence>
<dbReference type="Gene3D" id="3.30.1370.70">
    <property type="entry name" value="Scaffold protein Nfu/NifU, N-terminal domain"/>
    <property type="match status" value="2"/>
</dbReference>
<accession>A0A081D6G8</accession>
<dbReference type="Pfam" id="PF01106">
    <property type="entry name" value="NifU"/>
    <property type="match status" value="1"/>
</dbReference>
<dbReference type="AlphaFoldDB" id="A0A081D6G8"/>
<dbReference type="InterPro" id="IPR034904">
    <property type="entry name" value="FSCA_dom_sf"/>
</dbReference>
<name>A0A081D6G8_NONUL</name>
<dbReference type="SUPFAM" id="SSF110836">
    <property type="entry name" value="Hypothetical protein SAV1430"/>
    <property type="match status" value="2"/>
</dbReference>
<sequence>MTHRIFVAYKRTIMDSHTITITPTTNEAIIKFESNHFLVKNESYEFKNIDDAKPSPLAQQLFYLPFVKTVYITQNFIAIERYDIIEWSDVQDEVKEQIENYLNSDAPLLNIESTQKKVPVTVYAEATPNPSVMKFVANKKLVVNSTEFKSIADTADNTLARQLYNFPFVKEIYADENYVSIQKHDIASWDEVTFEIRSFIKEAIENGAEIGSSKHEAGTVKKEGENIELPKFENLDDVSKKVVEILDEYIKPAVASDGGNIVFDSYDENTKEVKVILQGACSGCPSSTMTLKSGIETMLRDMLPGKVDRVMAING</sequence>
<dbReference type="SMART" id="SM00932">
    <property type="entry name" value="Nfu_N"/>
    <property type="match status" value="2"/>
</dbReference>
<dbReference type="Proteomes" id="UP000028980">
    <property type="component" value="Unassembled WGS sequence"/>
</dbReference>